<evidence type="ECO:0000256" key="7">
    <source>
        <dbReference type="ARBA" id="ARBA00023204"/>
    </source>
</evidence>
<dbReference type="PIRSF" id="PIRSF037677">
    <property type="entry name" value="DNA_mis_repair_Msh6"/>
    <property type="match status" value="1"/>
</dbReference>
<dbReference type="FunFam" id="3.40.1170.10:FF:000001">
    <property type="entry name" value="DNA mismatch repair protein MutS"/>
    <property type="match status" value="1"/>
</dbReference>
<keyword evidence="4 9" id="KW-0227">DNA damage</keyword>
<dbReference type="InterPro" id="IPR007695">
    <property type="entry name" value="DNA_mismatch_repair_MutS-lik_N"/>
</dbReference>
<proteinExistence type="inferred from homology"/>
<sequence length="915" mass="101271">MKHAGTQPSADTPLLRQYQRIKAQHPDHILFFRCGDFYEMFFEDAKVAARVLGIALTRRGTDANGEPVPLAGVPYHSVEPYLAKMIRAGYKVAICEQMENPRFAKGVVKREVVRVVTPGTVVEENLLENKANNYLVGLVLEGERWGLAALDFSTGEFSITQFEGPSASATCQAEIARLQPAEVVLLAEERAAIELALNWQASQAELGLDAEAGEPTREGAAELATRPPEDRPAIAALEGSMPLARARELLVRHFGVHDLSGFGAEDCPAGVRAAALALEYVRETQRAQVAHLTQLRVYQPGEFMMLDATTQRSLELVANLTDASRRHTLLEVLDHTATAMGGRMLRAWLLKPLRSSERIRERLDAVGVFVGQGVVRAQTLEALRAVHDLERILSRAVLKTANARDLVALRASLQQVPKLRALLREVLTEATLLQRLYEEMDPLEDLVSELVAALVDNPPVSVREGGLVRDGFDPKLDELRAIAGDSKSWIAAMRQAEIERTGIPNLKIGYNKVFGYYIEVSNSHLDKVPPTYIRKQTLVNGERFITPELKEKEEIILHAEERIQELEFEIFERLREKVCQQARQIQRTAAAIATLDVLVALAQAAVSGDYCRPQITPHGPDAELRILDGRHPVLESLDLGQPFVPNDTVLDHRENQILLITGPNMAGKSTYIRQVALITLLAHVGSYVPAREARIPIVDRIFTRVGAMDQIARGQSTFLVEMSETANILNNATDESLVILDEIGRGTSTYDGLSIAWAVVEYLHNTKGRRPLTLFATHYHELTDLEGILPRVKNYNVAVVEEEDRVAFLYKIVRGATDRSYGIYAAQVAGLPRAAIRRAKEILQSLEEGSGVHVKPAGGRSRAGEETLQLTFFDVLEHPVVERLRAVDINRMTPIEALALLAQLVAEVKNSRGSS</sequence>
<dbReference type="InterPro" id="IPR045076">
    <property type="entry name" value="MutS"/>
</dbReference>
<dbReference type="InterPro" id="IPR036187">
    <property type="entry name" value="DNA_mismatch_repair_MutS_sf"/>
</dbReference>
<dbReference type="Gene3D" id="3.30.420.110">
    <property type="entry name" value="MutS, connector domain"/>
    <property type="match status" value="1"/>
</dbReference>
<dbReference type="Pfam" id="PF01624">
    <property type="entry name" value="MutS_I"/>
    <property type="match status" value="1"/>
</dbReference>
<feature type="domain" description="DNA mismatch repair proteins mutS family" evidence="12">
    <location>
        <begin position="736"/>
        <end position="752"/>
    </location>
</feature>
<keyword evidence="3 9" id="KW-0547">Nucleotide-binding</keyword>
<dbReference type="Pfam" id="PF05192">
    <property type="entry name" value="MutS_III"/>
    <property type="match status" value="1"/>
</dbReference>
<evidence type="ECO:0000256" key="4">
    <source>
        <dbReference type="ARBA" id="ARBA00022763"/>
    </source>
</evidence>
<dbReference type="EMBL" id="CP030759">
    <property type="protein sequence ID" value="AXA36892.1"/>
    <property type="molecule type" value="Genomic_DNA"/>
</dbReference>
<reference evidence="13 14" key="1">
    <citation type="submission" date="2018-05" db="EMBL/GenBank/DDBJ databases">
        <title>A metagenomic window into the 2 km-deep terrestrial subsurface aquifer revealed taxonomically and functionally diverse microbial community comprising novel uncultured bacterial lineages.</title>
        <authorList>
            <person name="Kadnikov V.V."/>
            <person name="Mardanov A.V."/>
            <person name="Beletsky A.V."/>
            <person name="Banks D."/>
            <person name="Pimenov N.V."/>
            <person name="Frank Y.A."/>
            <person name="Karnachuk O.V."/>
            <person name="Ravin N.V."/>
        </authorList>
    </citation>
    <scope>NUCLEOTIDE SEQUENCE [LARGE SCALE GENOMIC DNA]</scope>
    <source>
        <strain evidence="13">BY</strain>
    </source>
</reference>
<dbReference type="KEGG" id="schv:BRCON_2115"/>
<dbReference type="PROSITE" id="PS00486">
    <property type="entry name" value="DNA_MISMATCH_REPAIR_2"/>
    <property type="match status" value="1"/>
</dbReference>
<protein>
    <recommendedName>
        <fullName evidence="2 9">DNA mismatch repair protein MutS</fullName>
    </recommendedName>
</protein>
<feature type="binding site" evidence="9">
    <location>
        <begin position="662"/>
        <end position="669"/>
    </location>
    <ligand>
        <name>ATP</name>
        <dbReference type="ChEBI" id="CHEBI:30616"/>
    </ligand>
</feature>
<evidence type="ECO:0000256" key="5">
    <source>
        <dbReference type="ARBA" id="ARBA00022840"/>
    </source>
</evidence>
<dbReference type="SUPFAM" id="SSF52540">
    <property type="entry name" value="P-loop containing nucleoside triphosphate hydrolases"/>
    <property type="match status" value="1"/>
</dbReference>
<evidence type="ECO:0000256" key="8">
    <source>
        <dbReference type="ARBA" id="ARBA00024647"/>
    </source>
</evidence>
<accession>A0A2Z4Y8A8</accession>
<dbReference type="GO" id="GO:0030983">
    <property type="term" value="F:mismatched DNA binding"/>
    <property type="evidence" value="ECO:0007669"/>
    <property type="project" value="InterPro"/>
</dbReference>
<comment type="similarity">
    <text evidence="1 9 10">Belongs to the DNA mismatch repair MutS family.</text>
</comment>
<evidence type="ECO:0000313" key="14">
    <source>
        <dbReference type="Proteomes" id="UP000262583"/>
    </source>
</evidence>
<dbReference type="CDD" id="cd03284">
    <property type="entry name" value="ABC_MutS1"/>
    <property type="match status" value="1"/>
</dbReference>
<feature type="region of interest" description="Disordered" evidence="11">
    <location>
        <begin position="210"/>
        <end position="231"/>
    </location>
</feature>
<dbReference type="InterPro" id="IPR036678">
    <property type="entry name" value="MutS_con_dom_sf"/>
</dbReference>
<evidence type="ECO:0000313" key="13">
    <source>
        <dbReference type="EMBL" id="AXA36892.1"/>
    </source>
</evidence>
<dbReference type="PANTHER" id="PTHR11361">
    <property type="entry name" value="DNA MISMATCH REPAIR PROTEIN MUTS FAMILY MEMBER"/>
    <property type="match status" value="1"/>
</dbReference>
<dbReference type="Gene3D" id="3.40.1170.10">
    <property type="entry name" value="DNA repair protein MutS, domain I"/>
    <property type="match status" value="1"/>
</dbReference>
<name>A0A2Z4Y8A8_SUMC1</name>
<dbReference type="SUPFAM" id="SSF55271">
    <property type="entry name" value="DNA repair protein MutS, domain I"/>
    <property type="match status" value="1"/>
</dbReference>
<dbReference type="GO" id="GO:0005829">
    <property type="term" value="C:cytosol"/>
    <property type="evidence" value="ECO:0007669"/>
    <property type="project" value="TreeGrafter"/>
</dbReference>
<dbReference type="Gene3D" id="1.10.1420.10">
    <property type="match status" value="2"/>
</dbReference>
<gene>
    <name evidence="9" type="primary">mutS</name>
    <name evidence="13" type="ORF">BRCON_2115</name>
</gene>
<dbReference type="Proteomes" id="UP000262583">
    <property type="component" value="Chromosome"/>
</dbReference>
<keyword evidence="7 9" id="KW-0234">DNA repair</keyword>
<dbReference type="AlphaFoldDB" id="A0A2Z4Y8A8"/>
<dbReference type="Pfam" id="PF05188">
    <property type="entry name" value="MutS_II"/>
    <property type="match status" value="2"/>
</dbReference>
<dbReference type="SMART" id="SM00534">
    <property type="entry name" value="MUTSac"/>
    <property type="match status" value="1"/>
</dbReference>
<evidence type="ECO:0000256" key="3">
    <source>
        <dbReference type="ARBA" id="ARBA00022741"/>
    </source>
</evidence>
<dbReference type="FunFam" id="3.40.50.300:FF:000870">
    <property type="entry name" value="MutS protein homolog 4"/>
    <property type="match status" value="1"/>
</dbReference>
<dbReference type="FunFam" id="1.10.1420.10:FF:000001">
    <property type="entry name" value="DNA mismatch repair protein MutS"/>
    <property type="match status" value="1"/>
</dbReference>
<evidence type="ECO:0000259" key="12">
    <source>
        <dbReference type="PROSITE" id="PS00486"/>
    </source>
</evidence>
<dbReference type="NCBIfam" id="NF003810">
    <property type="entry name" value="PRK05399.1"/>
    <property type="match status" value="1"/>
</dbReference>
<evidence type="ECO:0000256" key="1">
    <source>
        <dbReference type="ARBA" id="ARBA00006271"/>
    </source>
</evidence>
<dbReference type="InterPro" id="IPR017261">
    <property type="entry name" value="DNA_mismatch_repair_MutS/MSH"/>
</dbReference>
<evidence type="ECO:0000256" key="6">
    <source>
        <dbReference type="ARBA" id="ARBA00023125"/>
    </source>
</evidence>
<dbReference type="SUPFAM" id="SSF53150">
    <property type="entry name" value="DNA repair protein MutS, domain II"/>
    <property type="match status" value="1"/>
</dbReference>
<dbReference type="InterPro" id="IPR007860">
    <property type="entry name" value="DNA_mmatch_repair_MutS_con_dom"/>
</dbReference>
<keyword evidence="6 9" id="KW-0238">DNA-binding</keyword>
<comment type="function">
    <text evidence="8 9">This protein is involved in the repair of mismatches in DNA. It is possible that it carries out the mismatch recognition step. This protein has a weak ATPase activity.</text>
</comment>
<dbReference type="InterPro" id="IPR000432">
    <property type="entry name" value="DNA_mismatch_repair_MutS_C"/>
</dbReference>
<dbReference type="Pfam" id="PF00488">
    <property type="entry name" value="MutS_V"/>
    <property type="match status" value="1"/>
</dbReference>
<dbReference type="PANTHER" id="PTHR11361:SF34">
    <property type="entry name" value="DNA MISMATCH REPAIR PROTEIN MSH1, MITOCHONDRIAL"/>
    <property type="match status" value="1"/>
</dbReference>
<evidence type="ECO:0000256" key="2">
    <source>
        <dbReference type="ARBA" id="ARBA00021982"/>
    </source>
</evidence>
<dbReference type="InterPro" id="IPR007861">
    <property type="entry name" value="DNA_mismatch_repair_MutS_clamp"/>
</dbReference>
<dbReference type="GO" id="GO:0006298">
    <property type="term" value="P:mismatch repair"/>
    <property type="evidence" value="ECO:0007669"/>
    <property type="project" value="UniProtKB-UniRule"/>
</dbReference>
<dbReference type="HAMAP" id="MF_00096">
    <property type="entry name" value="MutS"/>
    <property type="match status" value="1"/>
</dbReference>
<dbReference type="InterPro" id="IPR005748">
    <property type="entry name" value="DNA_mismatch_repair_MutS"/>
</dbReference>
<dbReference type="Gene3D" id="3.40.50.300">
    <property type="entry name" value="P-loop containing nucleotide triphosphate hydrolases"/>
    <property type="match status" value="1"/>
</dbReference>
<organism evidence="13 14">
    <name type="scientific">Sumerlaea chitinivorans</name>
    <dbReference type="NCBI Taxonomy" id="2250252"/>
    <lineage>
        <taxon>Bacteria</taxon>
        <taxon>Candidatus Sumerlaeota</taxon>
        <taxon>Candidatus Sumerlaeia</taxon>
        <taxon>Candidatus Sumerlaeales</taxon>
        <taxon>Candidatus Sumerlaeaceae</taxon>
        <taxon>Candidatus Sumerlaea</taxon>
    </lineage>
</organism>
<dbReference type="Pfam" id="PF05190">
    <property type="entry name" value="MutS_IV"/>
    <property type="match status" value="1"/>
</dbReference>
<dbReference type="SUPFAM" id="SSF48334">
    <property type="entry name" value="DNA repair protein MutS, domain III"/>
    <property type="match status" value="1"/>
</dbReference>
<evidence type="ECO:0000256" key="11">
    <source>
        <dbReference type="SAM" id="MobiDB-lite"/>
    </source>
</evidence>
<dbReference type="InterPro" id="IPR016151">
    <property type="entry name" value="DNA_mismatch_repair_MutS_N"/>
</dbReference>
<dbReference type="NCBIfam" id="TIGR01070">
    <property type="entry name" value="mutS1"/>
    <property type="match status" value="1"/>
</dbReference>
<dbReference type="InterPro" id="IPR007696">
    <property type="entry name" value="DNA_mismatch_repair_MutS_core"/>
</dbReference>
<keyword evidence="5 9" id="KW-0067">ATP-binding</keyword>
<dbReference type="GO" id="GO:0003684">
    <property type="term" value="F:damaged DNA binding"/>
    <property type="evidence" value="ECO:0007669"/>
    <property type="project" value="UniProtKB-UniRule"/>
</dbReference>
<dbReference type="GO" id="GO:0140664">
    <property type="term" value="F:ATP-dependent DNA damage sensor activity"/>
    <property type="evidence" value="ECO:0007669"/>
    <property type="project" value="InterPro"/>
</dbReference>
<dbReference type="SMART" id="SM00533">
    <property type="entry name" value="MUTSd"/>
    <property type="match status" value="1"/>
</dbReference>
<dbReference type="GO" id="GO:0005524">
    <property type="term" value="F:ATP binding"/>
    <property type="evidence" value="ECO:0007669"/>
    <property type="project" value="UniProtKB-UniRule"/>
</dbReference>
<evidence type="ECO:0000256" key="9">
    <source>
        <dbReference type="HAMAP-Rule" id="MF_00096"/>
    </source>
</evidence>
<evidence type="ECO:0000256" key="10">
    <source>
        <dbReference type="RuleBase" id="RU003756"/>
    </source>
</evidence>
<dbReference type="InterPro" id="IPR027417">
    <property type="entry name" value="P-loop_NTPase"/>
</dbReference>